<gene>
    <name evidence="2" type="ORF">ABID29_000812</name>
</gene>
<keyword evidence="3" id="KW-1185">Reference proteome</keyword>
<feature type="domain" description="HTH cro/C1-type" evidence="1">
    <location>
        <begin position="9"/>
        <end position="62"/>
    </location>
</feature>
<dbReference type="PANTHER" id="PTHR37038:SF14">
    <property type="entry name" value="TRANSCRIPTIONAL ACTIVATOR"/>
    <property type="match status" value="1"/>
</dbReference>
<dbReference type="Proteomes" id="UP001549122">
    <property type="component" value="Unassembled WGS sequence"/>
</dbReference>
<accession>A0ABV2FGL9</accession>
<comment type="caution">
    <text evidence="2">The sequence shown here is derived from an EMBL/GenBank/DDBJ whole genome shotgun (WGS) entry which is preliminary data.</text>
</comment>
<dbReference type="CDD" id="cd00093">
    <property type="entry name" value="HTH_XRE"/>
    <property type="match status" value="1"/>
</dbReference>
<dbReference type="PANTHER" id="PTHR37038">
    <property type="entry name" value="TRANSCRIPTIONAL REGULATOR-RELATED"/>
    <property type="match status" value="1"/>
</dbReference>
<protein>
    <submittedName>
        <fullName evidence="2">Transcriptional regulator with XRE-family HTH domain</fullName>
    </submittedName>
</protein>
<sequence length="288" mass="34068">MPSLLASRLKQRRKELGLSQKEVAEGICKQAQISRLESGGYMPGAELIFKLSRKLRVPMEYFFDEKIDFEVSDLKEFKKICKDLLAKRDYISLQYLYHTEIGKSHRLSLNDKHYLDWLGLLVAFYCENRQAEATEILEKQLSNSKKIDLHYMCMVNTLFNFYSEQQNLERMAEIKQGLVNRLGELKLNTLEEQDLFIKLNYNIGRYLWQIKDIEGAIRHITETIEYCNAHHTNYCLADLYCMLGNLTEEFAEKHVVKDYFETAYFLYKLEKNDKMILSLQHYLKSAFD</sequence>
<dbReference type="SMART" id="SM00530">
    <property type="entry name" value="HTH_XRE"/>
    <property type="match status" value="1"/>
</dbReference>
<dbReference type="SUPFAM" id="SSF47413">
    <property type="entry name" value="lambda repressor-like DNA-binding domains"/>
    <property type="match status" value="1"/>
</dbReference>
<evidence type="ECO:0000313" key="2">
    <source>
        <dbReference type="EMBL" id="MET3557702.1"/>
    </source>
</evidence>
<evidence type="ECO:0000259" key="1">
    <source>
        <dbReference type="PROSITE" id="PS50943"/>
    </source>
</evidence>
<dbReference type="Pfam" id="PF01381">
    <property type="entry name" value="HTH_3"/>
    <property type="match status" value="1"/>
</dbReference>
<name>A0ABV2FGL9_9STRE</name>
<proteinExistence type="predicted"/>
<organism evidence="2 3">
    <name type="scientific">Streptococcus rupicaprae</name>
    <dbReference type="NCBI Taxonomy" id="759619"/>
    <lineage>
        <taxon>Bacteria</taxon>
        <taxon>Bacillati</taxon>
        <taxon>Bacillota</taxon>
        <taxon>Bacilli</taxon>
        <taxon>Lactobacillales</taxon>
        <taxon>Streptococcaceae</taxon>
        <taxon>Streptococcus</taxon>
    </lineage>
</organism>
<dbReference type="RefSeq" id="WP_354364564.1">
    <property type="nucleotide sequence ID" value="NZ_JBEPLO010000007.1"/>
</dbReference>
<dbReference type="InterPro" id="IPR041315">
    <property type="entry name" value="PlcR_TPR"/>
</dbReference>
<dbReference type="Gene3D" id="1.25.40.10">
    <property type="entry name" value="Tetratricopeptide repeat domain"/>
    <property type="match status" value="1"/>
</dbReference>
<dbReference type="InterPro" id="IPR010982">
    <property type="entry name" value="Lambda_DNA-bd_dom_sf"/>
</dbReference>
<dbReference type="EMBL" id="JBEPLO010000007">
    <property type="protein sequence ID" value="MET3557702.1"/>
    <property type="molecule type" value="Genomic_DNA"/>
</dbReference>
<dbReference type="InterPro" id="IPR053163">
    <property type="entry name" value="HTH-type_regulator_Rgg"/>
</dbReference>
<dbReference type="Pfam" id="PF18768">
    <property type="entry name" value="RNPP_C"/>
    <property type="match status" value="1"/>
</dbReference>
<dbReference type="InterPro" id="IPR001387">
    <property type="entry name" value="Cro/C1-type_HTH"/>
</dbReference>
<reference evidence="2 3" key="1">
    <citation type="submission" date="2024-06" db="EMBL/GenBank/DDBJ databases">
        <title>Genomic Encyclopedia of Type Strains, Phase IV (KMG-IV): sequencing the most valuable type-strain genomes for metagenomic binning, comparative biology and taxonomic classification.</title>
        <authorList>
            <person name="Goeker M."/>
        </authorList>
    </citation>
    <scope>NUCLEOTIDE SEQUENCE [LARGE SCALE GENOMIC DNA]</scope>
    <source>
        <strain evidence="2 3">DSM 28303</strain>
    </source>
</reference>
<evidence type="ECO:0000313" key="3">
    <source>
        <dbReference type="Proteomes" id="UP001549122"/>
    </source>
</evidence>
<dbReference type="PROSITE" id="PS50943">
    <property type="entry name" value="HTH_CROC1"/>
    <property type="match status" value="1"/>
</dbReference>
<dbReference type="InterPro" id="IPR011990">
    <property type="entry name" value="TPR-like_helical_dom_sf"/>
</dbReference>